<gene>
    <name evidence="1" type="ORF">LAAKCKNM_00022</name>
</gene>
<proteinExistence type="predicted"/>
<dbReference type="AlphaFoldDB" id="A0A7G9YD17"/>
<reference evidence="1" key="1">
    <citation type="submission" date="2020-06" db="EMBL/GenBank/DDBJ databases">
        <title>Unique genomic features of the anaerobic methanotrophic archaea.</title>
        <authorList>
            <person name="Chadwick G.L."/>
            <person name="Skennerton C.T."/>
            <person name="Laso-Perez R."/>
            <person name="Leu A.O."/>
            <person name="Speth D.R."/>
            <person name="Yu H."/>
            <person name="Morgan-Lang C."/>
            <person name="Hatzenpichler R."/>
            <person name="Goudeau D."/>
            <person name="Malmstrom R."/>
            <person name="Brazelton W.J."/>
            <person name="Woyke T."/>
            <person name="Hallam S.J."/>
            <person name="Tyson G.W."/>
            <person name="Wegener G."/>
            <person name="Boetius A."/>
            <person name="Orphan V."/>
        </authorList>
    </citation>
    <scope>NUCLEOTIDE SEQUENCE</scope>
</reference>
<protein>
    <submittedName>
        <fullName evidence="1">Uncharacterized protein</fullName>
    </submittedName>
</protein>
<dbReference type="EMBL" id="MT631160">
    <property type="protein sequence ID" value="QNO45901.1"/>
    <property type="molecule type" value="Genomic_DNA"/>
</dbReference>
<name>A0A7G9YD17_9EURY</name>
<accession>A0A7G9YD17</accession>
<sequence>MVGERLGEEKDFIQRDVYTKYFRYTAKME</sequence>
<evidence type="ECO:0000313" key="1">
    <source>
        <dbReference type="EMBL" id="QNO45901.1"/>
    </source>
</evidence>
<organism evidence="1">
    <name type="scientific">Candidatus Methanogaster sp. ANME-2c ERB4</name>
    <dbReference type="NCBI Taxonomy" id="2759911"/>
    <lineage>
        <taxon>Archaea</taxon>
        <taxon>Methanobacteriati</taxon>
        <taxon>Methanobacteriota</taxon>
        <taxon>Stenosarchaea group</taxon>
        <taxon>Methanomicrobia</taxon>
        <taxon>Methanosarcinales</taxon>
        <taxon>ANME-2 cluster</taxon>
        <taxon>Candidatus Methanogasteraceae</taxon>
        <taxon>Candidatus Methanogaster</taxon>
    </lineage>
</organism>